<gene>
    <name evidence="2" type="ORF">ASCRUDRAFT_81229</name>
</gene>
<evidence type="ECO:0000313" key="2">
    <source>
        <dbReference type="EMBL" id="ODV60888.1"/>
    </source>
</evidence>
<dbReference type="InParanoid" id="A0A1D2VGV2"/>
<feature type="region of interest" description="Disordered" evidence="1">
    <location>
        <begin position="117"/>
        <end position="155"/>
    </location>
</feature>
<dbReference type="EMBL" id="KV454481">
    <property type="protein sequence ID" value="ODV60888.1"/>
    <property type="molecule type" value="Genomic_DNA"/>
</dbReference>
<evidence type="ECO:0000313" key="3">
    <source>
        <dbReference type="Proteomes" id="UP000095038"/>
    </source>
</evidence>
<dbReference type="GeneID" id="30968225"/>
<name>A0A1D2VGV2_9ASCO</name>
<feature type="compositionally biased region" description="Low complexity" evidence="1">
    <location>
        <begin position="126"/>
        <end position="139"/>
    </location>
</feature>
<accession>A0A1D2VGV2</accession>
<dbReference type="AlphaFoldDB" id="A0A1D2VGV2"/>
<sequence length="155" mass="17775">MGRQNELDEMNELNELNELNEHTSPNAAKKENLYLVSHNHTIPQRYKHISDQLAISATLPDALNRREKRTAKKRNRYTLTIIAAAPVIVQDKSAIIQPNTKVTMQIKFEGEKNKLPESLKLKVKSKPNSNSKSQKSSQIPKKRTKYSSWKEGLQK</sequence>
<evidence type="ECO:0000256" key="1">
    <source>
        <dbReference type="SAM" id="MobiDB-lite"/>
    </source>
</evidence>
<proteinExistence type="predicted"/>
<reference evidence="3" key="1">
    <citation type="submission" date="2016-05" db="EMBL/GenBank/DDBJ databases">
        <title>Comparative genomics of biotechnologically important yeasts.</title>
        <authorList>
            <consortium name="DOE Joint Genome Institute"/>
            <person name="Riley R."/>
            <person name="Haridas S."/>
            <person name="Wolfe K.H."/>
            <person name="Lopes M.R."/>
            <person name="Hittinger C.T."/>
            <person name="Goker M."/>
            <person name="Salamov A."/>
            <person name="Wisecaver J."/>
            <person name="Long T.M."/>
            <person name="Aerts A.L."/>
            <person name="Barry K."/>
            <person name="Choi C."/>
            <person name="Clum A."/>
            <person name="Coughlan A.Y."/>
            <person name="Deshpande S."/>
            <person name="Douglass A.P."/>
            <person name="Hanson S.J."/>
            <person name="Klenk H.-P."/>
            <person name="Labutti K."/>
            <person name="Lapidus A."/>
            <person name="Lindquist E."/>
            <person name="Lipzen A."/>
            <person name="Meier-Kolthoff J.P."/>
            <person name="Ohm R.A."/>
            <person name="Otillar R.P."/>
            <person name="Pangilinan J."/>
            <person name="Peng Y."/>
            <person name="Rokas A."/>
            <person name="Rosa C.A."/>
            <person name="Scheuner C."/>
            <person name="Sibirny A.A."/>
            <person name="Slot J.C."/>
            <person name="Stielow J.B."/>
            <person name="Sun H."/>
            <person name="Kurtzman C.P."/>
            <person name="Blackwell M."/>
            <person name="Grigoriev I.V."/>
            <person name="Jeffries T.W."/>
        </authorList>
    </citation>
    <scope>NUCLEOTIDE SEQUENCE [LARGE SCALE GENOMIC DNA]</scope>
    <source>
        <strain evidence="3">DSM 1968</strain>
    </source>
</reference>
<dbReference type="Proteomes" id="UP000095038">
    <property type="component" value="Unassembled WGS sequence"/>
</dbReference>
<keyword evidence="3" id="KW-1185">Reference proteome</keyword>
<organism evidence="2 3">
    <name type="scientific">Ascoidea rubescens DSM 1968</name>
    <dbReference type="NCBI Taxonomy" id="1344418"/>
    <lineage>
        <taxon>Eukaryota</taxon>
        <taxon>Fungi</taxon>
        <taxon>Dikarya</taxon>
        <taxon>Ascomycota</taxon>
        <taxon>Saccharomycotina</taxon>
        <taxon>Saccharomycetes</taxon>
        <taxon>Ascoideaceae</taxon>
        <taxon>Ascoidea</taxon>
    </lineage>
</organism>
<protein>
    <submittedName>
        <fullName evidence="2">Uncharacterized protein</fullName>
    </submittedName>
</protein>
<dbReference type="RefSeq" id="XP_020047195.1">
    <property type="nucleotide sequence ID" value="XM_020194589.1"/>
</dbReference>